<proteinExistence type="predicted"/>
<protein>
    <submittedName>
        <fullName evidence="2">Uncharacterized protein</fullName>
    </submittedName>
</protein>
<keyword evidence="3" id="KW-1185">Reference proteome</keyword>
<keyword evidence="1" id="KW-0812">Transmembrane</keyword>
<dbReference type="Gene3D" id="2.60.40.2970">
    <property type="match status" value="1"/>
</dbReference>
<accession>A0ABU9KQL4</accession>
<name>A0ABU9KQL4_9EURY</name>
<keyword evidence="1" id="KW-1133">Transmembrane helix</keyword>
<evidence type="ECO:0000313" key="2">
    <source>
        <dbReference type="EMBL" id="MEL4304582.1"/>
    </source>
</evidence>
<sequence>MRFDKGFRNTRKLGTIMVLLLVSFMLFTGGCIDLTEPKYQTGELTFSIVPMTENTRMPEGGMLTFYLVLRNVGDEPVNVWDLEEQVSYDVHVYDSNNTEVQYECGVISRPLLTNDILIELRPIKSIADTTNSKCWNLTEGTYTVNAVYHTSTGEEITEPYWLGEIQSNNLTITVVKTPVLKPDPLIFSIWNYSNESHRVKVEVLDENDSLIFAETYLIDASKGKYSPTIIYSPVVTETLGTYKYVVTLDHKFTAVQSADVRYAELVSSSDYVSIDIHDNKENPIGFGVSIA</sequence>
<gene>
    <name evidence="2" type="ORF">WOA13_01840</name>
</gene>
<dbReference type="RefSeq" id="WP_342126300.1">
    <property type="nucleotide sequence ID" value="NZ_JBCAUS010000002.1"/>
</dbReference>
<evidence type="ECO:0000256" key="1">
    <source>
        <dbReference type="SAM" id="Phobius"/>
    </source>
</evidence>
<evidence type="ECO:0000313" key="3">
    <source>
        <dbReference type="Proteomes" id="UP001396646"/>
    </source>
</evidence>
<keyword evidence="1" id="KW-0472">Membrane</keyword>
<reference evidence="2 3" key="1">
    <citation type="submission" date="2024-04" db="EMBL/GenBank/DDBJ databases">
        <title>Methanococcoides sp. LMO-2.</title>
        <authorList>
            <person name="Liang L."/>
        </authorList>
    </citation>
    <scope>NUCLEOTIDE SEQUENCE [LARGE SCALE GENOMIC DNA]</scope>
    <source>
        <strain evidence="2 3">LMO-2</strain>
    </source>
</reference>
<comment type="caution">
    <text evidence="2">The sequence shown here is derived from an EMBL/GenBank/DDBJ whole genome shotgun (WGS) entry which is preliminary data.</text>
</comment>
<feature type="transmembrane region" description="Helical" evidence="1">
    <location>
        <begin position="12"/>
        <end position="30"/>
    </location>
</feature>
<dbReference type="Proteomes" id="UP001396646">
    <property type="component" value="Unassembled WGS sequence"/>
</dbReference>
<organism evidence="2 3">
    <name type="scientific">Methanococcoides cohabitans</name>
    <dbReference type="NCBI Taxonomy" id="3136559"/>
    <lineage>
        <taxon>Archaea</taxon>
        <taxon>Methanobacteriati</taxon>
        <taxon>Methanobacteriota</taxon>
        <taxon>Stenosarchaea group</taxon>
        <taxon>Methanomicrobia</taxon>
        <taxon>Methanosarcinales</taxon>
        <taxon>Methanosarcinaceae</taxon>
        <taxon>Methanococcoides</taxon>
    </lineage>
</organism>
<dbReference type="EMBL" id="JBCAUS010000002">
    <property type="protein sequence ID" value="MEL4304582.1"/>
    <property type="molecule type" value="Genomic_DNA"/>
</dbReference>
<dbReference type="PROSITE" id="PS51257">
    <property type="entry name" value="PROKAR_LIPOPROTEIN"/>
    <property type="match status" value="1"/>
</dbReference>